<accession>A0A1F6TKL6</accession>
<dbReference type="AlphaFoldDB" id="A0A1F6TKL6"/>
<name>A0A1F6TKL6_9PROT</name>
<evidence type="ECO:0000256" key="3">
    <source>
        <dbReference type="ARBA" id="ARBA00022723"/>
    </source>
</evidence>
<keyword evidence="3" id="KW-0479">Metal-binding</keyword>
<dbReference type="EMBL" id="MFSU01000098">
    <property type="protein sequence ID" value="OGI45683.1"/>
    <property type="molecule type" value="Genomic_DNA"/>
</dbReference>
<dbReference type="Gene3D" id="1.25.40.10">
    <property type="entry name" value="Tetratricopeptide repeat domain"/>
    <property type="match status" value="1"/>
</dbReference>
<dbReference type="Gene3D" id="3.30.2010.10">
    <property type="entry name" value="Metalloproteases ('zincins'), catalytic domain"/>
    <property type="match status" value="1"/>
</dbReference>
<dbReference type="Proteomes" id="UP000178885">
    <property type="component" value="Unassembled WGS sequence"/>
</dbReference>
<evidence type="ECO:0000313" key="12">
    <source>
        <dbReference type="Proteomes" id="UP000178885"/>
    </source>
</evidence>
<comment type="cofactor">
    <cofactor evidence="1">
        <name>Zn(2+)</name>
        <dbReference type="ChEBI" id="CHEBI:29105"/>
    </cofactor>
</comment>
<dbReference type="GO" id="GO:0051603">
    <property type="term" value="P:proteolysis involved in protein catabolic process"/>
    <property type="evidence" value="ECO:0007669"/>
    <property type="project" value="TreeGrafter"/>
</dbReference>
<keyword evidence="8" id="KW-0482">Metalloprotease</keyword>
<dbReference type="STRING" id="1817760.A2151_00535"/>
<keyword evidence="4 9" id="KW-0732">Signal</keyword>
<dbReference type="PANTHER" id="PTHR22726:SF1">
    <property type="entry name" value="METALLOENDOPEPTIDASE OMA1, MITOCHONDRIAL"/>
    <property type="match status" value="1"/>
</dbReference>
<keyword evidence="7" id="KW-0862">Zinc</keyword>
<dbReference type="HAMAP" id="MF_00997">
    <property type="entry name" value="Protease_BepA"/>
    <property type="match status" value="1"/>
</dbReference>
<evidence type="ECO:0000259" key="10">
    <source>
        <dbReference type="Pfam" id="PF01435"/>
    </source>
</evidence>
<dbReference type="PANTHER" id="PTHR22726">
    <property type="entry name" value="METALLOENDOPEPTIDASE OMA1"/>
    <property type="match status" value="1"/>
</dbReference>
<keyword evidence="6" id="KW-0378">Hydrolase</keyword>
<dbReference type="Pfam" id="PF01435">
    <property type="entry name" value="Peptidase_M48"/>
    <property type="match status" value="1"/>
</dbReference>
<dbReference type="GO" id="GO:0004222">
    <property type="term" value="F:metalloendopeptidase activity"/>
    <property type="evidence" value="ECO:0007669"/>
    <property type="project" value="InterPro"/>
</dbReference>
<evidence type="ECO:0000256" key="4">
    <source>
        <dbReference type="ARBA" id="ARBA00022729"/>
    </source>
</evidence>
<dbReference type="InterPro" id="IPR030873">
    <property type="entry name" value="Protease_BepA"/>
</dbReference>
<dbReference type="Pfam" id="PF14559">
    <property type="entry name" value="TPR_19"/>
    <property type="match status" value="1"/>
</dbReference>
<dbReference type="GO" id="GO:0046872">
    <property type="term" value="F:metal ion binding"/>
    <property type="evidence" value="ECO:0007669"/>
    <property type="project" value="UniProtKB-KW"/>
</dbReference>
<dbReference type="SUPFAM" id="SSF48452">
    <property type="entry name" value="TPR-like"/>
    <property type="match status" value="1"/>
</dbReference>
<proteinExistence type="inferred from homology"/>
<evidence type="ECO:0000256" key="6">
    <source>
        <dbReference type="ARBA" id="ARBA00022801"/>
    </source>
</evidence>
<gene>
    <name evidence="11" type="ORF">A2151_00535</name>
</gene>
<evidence type="ECO:0000313" key="11">
    <source>
        <dbReference type="EMBL" id="OGI45683.1"/>
    </source>
</evidence>
<keyword evidence="5" id="KW-0574">Periplasm</keyword>
<evidence type="ECO:0000256" key="9">
    <source>
        <dbReference type="SAM" id="SignalP"/>
    </source>
</evidence>
<dbReference type="CDD" id="cd07333">
    <property type="entry name" value="M48C_bepA_like"/>
    <property type="match status" value="1"/>
</dbReference>
<protein>
    <recommendedName>
        <fullName evidence="10">Peptidase M48 domain-containing protein</fullName>
    </recommendedName>
</protein>
<dbReference type="InterPro" id="IPR051156">
    <property type="entry name" value="Mito/Outer_Membr_Metalloprot"/>
</dbReference>
<evidence type="ECO:0000256" key="7">
    <source>
        <dbReference type="ARBA" id="ARBA00022833"/>
    </source>
</evidence>
<comment type="caution">
    <text evidence="11">The sequence shown here is derived from an EMBL/GenBank/DDBJ whole genome shotgun (WGS) entry which is preliminary data.</text>
</comment>
<sequence length="485" mass="52902">MLQTLLRSLLTAGLLLQSLLAPARANNINLPDLGDESAAVISPAQERKLGEDFMRQARQSLAFLDDPEINDYIQTLGLKLVSHSAATQKEFRFFVINDPTINAFAVPGGFVGVHTGLILAAQSEAELASVLAHETTHVIQRHIPRMIAESQRLNTQALAAVLASILLASSGRGQGAEAGIALTSAAVTQKGLNYSRALEEEADRLGMGILAGAGFDPHAMPAFFEHMQSLNRLNESNLPEFLRTHPVTTNRIADARNRAEQLTYRQTPESSEFHHVRAKLRALAADNPAEIARGFKENLAQGKYRDADAERYGYALALLRSRQFAEARDEGRKLAERRPNKNAYRVLQAEIEMAAGKTGEALAVYASAYKKAPNDPVLRRAYAEALLKTGQAREAKVLIKAAVQQQPDDPALYKMLAQAAGDAGVPLEAHQAMAEHYHLNGNPKAALDQLQLAVRLAGDNFYLQSSLEARIVTIKEEMIPSQGKK</sequence>
<dbReference type="InterPro" id="IPR011990">
    <property type="entry name" value="TPR-like_helical_dom_sf"/>
</dbReference>
<evidence type="ECO:0000256" key="1">
    <source>
        <dbReference type="ARBA" id="ARBA00001947"/>
    </source>
</evidence>
<feature type="domain" description="Peptidase M48" evidence="10">
    <location>
        <begin position="70"/>
        <end position="258"/>
    </location>
</feature>
<dbReference type="GO" id="GO:0016020">
    <property type="term" value="C:membrane"/>
    <property type="evidence" value="ECO:0007669"/>
    <property type="project" value="InterPro"/>
</dbReference>
<feature type="chain" id="PRO_5009526714" description="Peptidase M48 domain-containing protein" evidence="9">
    <location>
        <begin position="24"/>
        <end position="485"/>
    </location>
</feature>
<evidence type="ECO:0000256" key="5">
    <source>
        <dbReference type="ARBA" id="ARBA00022764"/>
    </source>
</evidence>
<dbReference type="InterPro" id="IPR001915">
    <property type="entry name" value="Peptidase_M48"/>
</dbReference>
<evidence type="ECO:0000256" key="8">
    <source>
        <dbReference type="ARBA" id="ARBA00023049"/>
    </source>
</evidence>
<evidence type="ECO:0000256" key="2">
    <source>
        <dbReference type="ARBA" id="ARBA00022670"/>
    </source>
</evidence>
<organism evidence="11 12">
    <name type="scientific">Candidatus Muproteobacteria bacterium RBG_16_65_34</name>
    <dbReference type="NCBI Taxonomy" id="1817760"/>
    <lineage>
        <taxon>Bacteria</taxon>
        <taxon>Pseudomonadati</taxon>
        <taxon>Pseudomonadota</taxon>
        <taxon>Candidatus Muproteobacteria</taxon>
    </lineage>
</organism>
<feature type="signal peptide" evidence="9">
    <location>
        <begin position="1"/>
        <end position="23"/>
    </location>
</feature>
<keyword evidence="2" id="KW-0645">Protease</keyword>
<reference evidence="11 12" key="1">
    <citation type="journal article" date="2016" name="Nat. Commun.">
        <title>Thousands of microbial genomes shed light on interconnected biogeochemical processes in an aquifer system.</title>
        <authorList>
            <person name="Anantharaman K."/>
            <person name="Brown C.T."/>
            <person name="Hug L.A."/>
            <person name="Sharon I."/>
            <person name="Castelle C.J."/>
            <person name="Probst A.J."/>
            <person name="Thomas B.C."/>
            <person name="Singh A."/>
            <person name="Wilkins M.J."/>
            <person name="Karaoz U."/>
            <person name="Brodie E.L."/>
            <person name="Williams K.H."/>
            <person name="Hubbard S.S."/>
            <person name="Banfield J.F."/>
        </authorList>
    </citation>
    <scope>NUCLEOTIDE SEQUENCE [LARGE SCALE GENOMIC DNA]</scope>
</reference>